<sequence length="205" mass="22426">MSSNSGLSNVQNIAIKNEGREESASDNIPILSITSIEPSPSVKLPTTCISEPICAGNTVDGNDTINSISIGAQKCKIQDLECSDENTPDILSGNSFIPQPRPNVARLIKGRSAPGRPRLEEQQPELLKAIIDLAMFSASVEERRRSEIVRRSGSNRVERRMAPLSRDLSGLILPHDSYGTHMDEQGKTTDLDLSKGWRSSRRSMV</sequence>
<organism evidence="2 3">
    <name type="scientific">Eumeta variegata</name>
    <name type="common">Bagworm moth</name>
    <name type="synonym">Eumeta japonica</name>
    <dbReference type="NCBI Taxonomy" id="151549"/>
    <lineage>
        <taxon>Eukaryota</taxon>
        <taxon>Metazoa</taxon>
        <taxon>Ecdysozoa</taxon>
        <taxon>Arthropoda</taxon>
        <taxon>Hexapoda</taxon>
        <taxon>Insecta</taxon>
        <taxon>Pterygota</taxon>
        <taxon>Neoptera</taxon>
        <taxon>Endopterygota</taxon>
        <taxon>Lepidoptera</taxon>
        <taxon>Glossata</taxon>
        <taxon>Ditrysia</taxon>
        <taxon>Tineoidea</taxon>
        <taxon>Psychidae</taxon>
        <taxon>Oiketicinae</taxon>
        <taxon>Eumeta</taxon>
    </lineage>
</organism>
<feature type="region of interest" description="Disordered" evidence="1">
    <location>
        <begin position="178"/>
        <end position="205"/>
    </location>
</feature>
<evidence type="ECO:0000313" key="2">
    <source>
        <dbReference type="EMBL" id="GBP13462.1"/>
    </source>
</evidence>
<dbReference type="Proteomes" id="UP000299102">
    <property type="component" value="Unassembled WGS sequence"/>
</dbReference>
<proteinExistence type="predicted"/>
<dbReference type="AlphaFoldDB" id="A0A4C1TG55"/>
<protein>
    <submittedName>
        <fullName evidence="2">Uncharacterized protein</fullName>
    </submittedName>
</protein>
<gene>
    <name evidence="2" type="ORF">EVAR_4216_1</name>
</gene>
<reference evidence="2 3" key="1">
    <citation type="journal article" date="2019" name="Commun. Biol.">
        <title>The bagworm genome reveals a unique fibroin gene that provides high tensile strength.</title>
        <authorList>
            <person name="Kono N."/>
            <person name="Nakamura H."/>
            <person name="Ohtoshi R."/>
            <person name="Tomita M."/>
            <person name="Numata K."/>
            <person name="Arakawa K."/>
        </authorList>
    </citation>
    <scope>NUCLEOTIDE SEQUENCE [LARGE SCALE GENOMIC DNA]</scope>
</reference>
<dbReference type="PANTHER" id="PTHR46954">
    <property type="entry name" value="C2H2-TYPE DOMAIN-CONTAINING PROTEIN"/>
    <property type="match status" value="1"/>
</dbReference>
<dbReference type="EMBL" id="BGZK01000057">
    <property type="protein sequence ID" value="GBP13462.1"/>
    <property type="molecule type" value="Genomic_DNA"/>
</dbReference>
<name>A0A4C1TG55_EUMVA</name>
<dbReference type="PANTHER" id="PTHR46954:SF1">
    <property type="entry name" value="C2H2-TYPE DOMAIN-CONTAINING PROTEIN"/>
    <property type="match status" value="1"/>
</dbReference>
<feature type="compositionally biased region" description="Basic and acidic residues" evidence="1">
    <location>
        <begin position="181"/>
        <end position="195"/>
    </location>
</feature>
<evidence type="ECO:0000256" key="1">
    <source>
        <dbReference type="SAM" id="MobiDB-lite"/>
    </source>
</evidence>
<keyword evidence="3" id="KW-1185">Reference proteome</keyword>
<accession>A0A4C1TG55</accession>
<comment type="caution">
    <text evidence="2">The sequence shown here is derived from an EMBL/GenBank/DDBJ whole genome shotgun (WGS) entry which is preliminary data.</text>
</comment>
<evidence type="ECO:0000313" key="3">
    <source>
        <dbReference type="Proteomes" id="UP000299102"/>
    </source>
</evidence>